<dbReference type="AlphaFoldDB" id="A0A7K3WQ41"/>
<dbReference type="InterPro" id="IPR011990">
    <property type="entry name" value="TPR-like_helical_dom_sf"/>
</dbReference>
<comment type="caution">
    <text evidence="1">The sequence shown here is derived from an EMBL/GenBank/DDBJ whole genome shotgun (WGS) entry which is preliminary data.</text>
</comment>
<organism evidence="1 2">
    <name type="scientific">Cryomorpha ignava</name>
    <dbReference type="NCBI Taxonomy" id="101383"/>
    <lineage>
        <taxon>Bacteria</taxon>
        <taxon>Pseudomonadati</taxon>
        <taxon>Bacteroidota</taxon>
        <taxon>Flavobacteriia</taxon>
        <taxon>Flavobacteriales</taxon>
        <taxon>Cryomorphaceae</taxon>
        <taxon>Cryomorpha</taxon>
    </lineage>
</organism>
<gene>
    <name evidence="1" type="ORF">G3O08_09695</name>
</gene>
<proteinExistence type="predicted"/>
<accession>A0A7K3WQ41</accession>
<sequence>MIEGYELLKLKSVLNADVKEYDQYDQKLIDLEEQRTGLHKARKHYQNVSLHTGLPLPKAFKAAIENGLKEVKDISKKSDLYSVTYFLWLIEGESLKLKKDYSGAVKKYRDVLEIVRSKAPLQSSEREAQILLKIAQCEVLIENYKKAKEIFSETANLFKKSDYEHYLISSKIMFLDFYNGNYSEIKSLLDLRSRSRYITSLPYATAQYEFFNGAFLYLNDKPLTAAKFLFSKANPTASIPFETQLGINFLLLISGIDILSTHPKIADKSIKEAFKNLEEIKADHSLGKRDKLLIRIFKKLKARNYDFEVTLPVIAENLQELKRDSDYKWTPFSHEVVRIEEWINAKNQKSVKPTKKKTTRKIVAKA</sequence>
<name>A0A7K3WQ41_9FLAO</name>
<keyword evidence="2" id="KW-1185">Reference proteome</keyword>
<dbReference type="SUPFAM" id="SSF48452">
    <property type="entry name" value="TPR-like"/>
    <property type="match status" value="1"/>
</dbReference>
<dbReference type="Gene3D" id="1.25.40.10">
    <property type="entry name" value="Tetratricopeptide repeat domain"/>
    <property type="match status" value="1"/>
</dbReference>
<dbReference type="Proteomes" id="UP000486602">
    <property type="component" value="Unassembled WGS sequence"/>
</dbReference>
<evidence type="ECO:0000313" key="2">
    <source>
        <dbReference type="Proteomes" id="UP000486602"/>
    </source>
</evidence>
<dbReference type="RefSeq" id="WP_163285167.1">
    <property type="nucleotide sequence ID" value="NZ_JAAGVY010000015.1"/>
</dbReference>
<evidence type="ECO:0008006" key="3">
    <source>
        <dbReference type="Google" id="ProtNLM"/>
    </source>
</evidence>
<evidence type="ECO:0000313" key="1">
    <source>
        <dbReference type="EMBL" id="NEN23773.1"/>
    </source>
</evidence>
<protein>
    <recommendedName>
        <fullName evidence="3">Tetratricopeptide repeat protein</fullName>
    </recommendedName>
</protein>
<reference evidence="1 2" key="1">
    <citation type="submission" date="2020-02" db="EMBL/GenBank/DDBJ databases">
        <title>Out from the shadows clarifying the taxonomy of the family Cryomorphaceae and related taxa by utilizing the GTDB taxonomic framework.</title>
        <authorList>
            <person name="Bowman J.P."/>
        </authorList>
    </citation>
    <scope>NUCLEOTIDE SEQUENCE [LARGE SCALE GENOMIC DNA]</scope>
    <source>
        <strain evidence="1 2">QSSC 1-22</strain>
    </source>
</reference>
<dbReference type="EMBL" id="JAAGVY010000015">
    <property type="protein sequence ID" value="NEN23773.1"/>
    <property type="molecule type" value="Genomic_DNA"/>
</dbReference>